<gene>
    <name evidence="2" type="ORF">ARMGADRAFT_1171553</name>
</gene>
<evidence type="ECO:0000256" key="1">
    <source>
        <dbReference type="SAM" id="Phobius"/>
    </source>
</evidence>
<accession>A0A2H3CRN4</accession>
<sequence>MLLVVENRCFTKTVETGDFQARRKMKFISNSDKAPKVRAQINNTITPSDQNPTTSFFPFTTVIRHVFWFLLSLLNIWLLLDLSCLCLKLKIALSTVLSMIHYESTSTGDFDAELYHPLM</sequence>
<keyword evidence="3" id="KW-1185">Reference proteome</keyword>
<evidence type="ECO:0000313" key="2">
    <source>
        <dbReference type="EMBL" id="PBK81078.1"/>
    </source>
</evidence>
<protein>
    <submittedName>
        <fullName evidence="2">Uncharacterized protein</fullName>
    </submittedName>
</protein>
<keyword evidence="1" id="KW-0472">Membrane</keyword>
<dbReference type="Proteomes" id="UP000217790">
    <property type="component" value="Unassembled WGS sequence"/>
</dbReference>
<keyword evidence="1" id="KW-1133">Transmembrane helix</keyword>
<reference evidence="3" key="1">
    <citation type="journal article" date="2017" name="Nat. Ecol. Evol.">
        <title>Genome expansion and lineage-specific genetic innovations in the forest pathogenic fungi Armillaria.</title>
        <authorList>
            <person name="Sipos G."/>
            <person name="Prasanna A.N."/>
            <person name="Walter M.C."/>
            <person name="O'Connor E."/>
            <person name="Balint B."/>
            <person name="Krizsan K."/>
            <person name="Kiss B."/>
            <person name="Hess J."/>
            <person name="Varga T."/>
            <person name="Slot J."/>
            <person name="Riley R."/>
            <person name="Boka B."/>
            <person name="Rigling D."/>
            <person name="Barry K."/>
            <person name="Lee J."/>
            <person name="Mihaltcheva S."/>
            <person name="LaButti K."/>
            <person name="Lipzen A."/>
            <person name="Waldron R."/>
            <person name="Moloney N.M."/>
            <person name="Sperisen C."/>
            <person name="Kredics L."/>
            <person name="Vagvoelgyi C."/>
            <person name="Patrignani A."/>
            <person name="Fitzpatrick D."/>
            <person name="Nagy I."/>
            <person name="Doyle S."/>
            <person name="Anderson J.B."/>
            <person name="Grigoriev I.V."/>
            <person name="Gueldener U."/>
            <person name="Muensterkoetter M."/>
            <person name="Nagy L.G."/>
        </authorList>
    </citation>
    <scope>NUCLEOTIDE SEQUENCE [LARGE SCALE GENOMIC DNA]</scope>
    <source>
        <strain evidence="3">Ar21-2</strain>
    </source>
</reference>
<evidence type="ECO:0000313" key="3">
    <source>
        <dbReference type="Proteomes" id="UP000217790"/>
    </source>
</evidence>
<keyword evidence="1" id="KW-0812">Transmembrane</keyword>
<feature type="transmembrane region" description="Helical" evidence="1">
    <location>
        <begin position="66"/>
        <end position="87"/>
    </location>
</feature>
<proteinExistence type="predicted"/>
<organism evidence="2 3">
    <name type="scientific">Armillaria gallica</name>
    <name type="common">Bulbous honey fungus</name>
    <name type="synonym">Armillaria bulbosa</name>
    <dbReference type="NCBI Taxonomy" id="47427"/>
    <lineage>
        <taxon>Eukaryota</taxon>
        <taxon>Fungi</taxon>
        <taxon>Dikarya</taxon>
        <taxon>Basidiomycota</taxon>
        <taxon>Agaricomycotina</taxon>
        <taxon>Agaricomycetes</taxon>
        <taxon>Agaricomycetidae</taxon>
        <taxon>Agaricales</taxon>
        <taxon>Marasmiineae</taxon>
        <taxon>Physalacriaceae</taxon>
        <taxon>Armillaria</taxon>
    </lineage>
</organism>
<dbReference type="EMBL" id="KZ293735">
    <property type="protein sequence ID" value="PBK81078.1"/>
    <property type="molecule type" value="Genomic_DNA"/>
</dbReference>
<dbReference type="InParanoid" id="A0A2H3CRN4"/>
<name>A0A2H3CRN4_ARMGA</name>
<dbReference type="AlphaFoldDB" id="A0A2H3CRN4"/>
<dbReference type="OrthoDB" id="10614577at2759"/>